<feature type="domain" description="ABC transporter" evidence="4">
    <location>
        <begin position="2"/>
        <end position="236"/>
    </location>
</feature>
<evidence type="ECO:0000259" key="4">
    <source>
        <dbReference type="PROSITE" id="PS50893"/>
    </source>
</evidence>
<dbReference type="SUPFAM" id="SSF52540">
    <property type="entry name" value="P-loop containing nucleoside triphosphate hydrolases"/>
    <property type="match status" value="1"/>
</dbReference>
<dbReference type="InterPro" id="IPR050086">
    <property type="entry name" value="MetN_ABC_transporter-like"/>
</dbReference>
<sequence>MIVVENLKKSFGSNEVLKDISITIEHKEVVVVIGPSGSGKSTFLRCLNLLEAISGGHVRINGVDLADKKIDINKVRQKTGMVFQHFNLFPHKTVLENLMLAPTKVKKVSAEQAKNKALELLSKVGLSEKADAYPDSLSGGQKQRVAIARALAMEPEIMLFDEPTSALDPEMVGEVLEVMKQLASEGMTMVVVTHEMGFAKEVGDRVIFMDEGYIVEQNKPKELFDNPQHERTKLFLSKVL</sequence>
<dbReference type="CDD" id="cd03262">
    <property type="entry name" value="ABC_HisP_GlnQ"/>
    <property type="match status" value="1"/>
</dbReference>
<dbReference type="PROSITE" id="PS50893">
    <property type="entry name" value="ABC_TRANSPORTER_2"/>
    <property type="match status" value="1"/>
</dbReference>
<organism evidence="5 6">
    <name type="scientific">Pradoshia eiseniae</name>
    <dbReference type="NCBI Taxonomy" id="2064768"/>
    <lineage>
        <taxon>Bacteria</taxon>
        <taxon>Bacillati</taxon>
        <taxon>Bacillota</taxon>
        <taxon>Bacilli</taxon>
        <taxon>Bacillales</taxon>
        <taxon>Bacillaceae</taxon>
        <taxon>Pradoshia</taxon>
    </lineage>
</organism>
<dbReference type="Pfam" id="PF00005">
    <property type="entry name" value="ABC_tran"/>
    <property type="match status" value="1"/>
</dbReference>
<proteinExistence type="predicted"/>
<dbReference type="PANTHER" id="PTHR43166:SF37">
    <property type="entry name" value="ARGININE TRANSPORT ATP-BINDING PROTEIN ARTM"/>
    <property type="match status" value="1"/>
</dbReference>
<dbReference type="PROSITE" id="PS00211">
    <property type="entry name" value="ABC_TRANSPORTER_1"/>
    <property type="match status" value="1"/>
</dbReference>
<keyword evidence="3 5" id="KW-0067">ATP-binding</keyword>
<dbReference type="SMART" id="SM00382">
    <property type="entry name" value="AAA"/>
    <property type="match status" value="1"/>
</dbReference>
<evidence type="ECO:0000256" key="3">
    <source>
        <dbReference type="ARBA" id="ARBA00022840"/>
    </source>
</evidence>
<keyword evidence="2" id="KW-0547">Nucleotide-binding</keyword>
<evidence type="ECO:0000256" key="2">
    <source>
        <dbReference type="ARBA" id="ARBA00022741"/>
    </source>
</evidence>
<dbReference type="EMBL" id="PKOZ01000007">
    <property type="protein sequence ID" value="PQD94762.1"/>
    <property type="molecule type" value="Genomic_DNA"/>
</dbReference>
<dbReference type="InterPro" id="IPR027417">
    <property type="entry name" value="P-loop_NTPase"/>
</dbReference>
<dbReference type="InterPro" id="IPR003439">
    <property type="entry name" value="ABC_transporter-like_ATP-bd"/>
</dbReference>
<protein>
    <submittedName>
        <fullName evidence="5">Peptide ABC transporter ATP-binding protein</fullName>
    </submittedName>
</protein>
<keyword evidence="1" id="KW-0813">Transport</keyword>
<dbReference type="InterPro" id="IPR030679">
    <property type="entry name" value="ABC_ATPase_HisP-typ"/>
</dbReference>
<name>A0A2S7MY79_9BACI</name>
<dbReference type="PIRSF" id="PIRSF039085">
    <property type="entry name" value="ABC_ATPase_HisP"/>
    <property type="match status" value="1"/>
</dbReference>
<dbReference type="RefSeq" id="WP_104849837.1">
    <property type="nucleotide sequence ID" value="NZ_PKOZ01000007.1"/>
</dbReference>
<dbReference type="InterPro" id="IPR003593">
    <property type="entry name" value="AAA+_ATPase"/>
</dbReference>
<dbReference type="PANTHER" id="PTHR43166">
    <property type="entry name" value="AMINO ACID IMPORT ATP-BINDING PROTEIN"/>
    <property type="match status" value="1"/>
</dbReference>
<comment type="caution">
    <text evidence="5">The sequence shown here is derived from an EMBL/GenBank/DDBJ whole genome shotgun (WGS) entry which is preliminary data.</text>
</comment>
<reference evidence="5 6" key="1">
    <citation type="submission" date="2017-12" db="EMBL/GenBank/DDBJ databases">
        <title>Taxonomic description and draft genome of Pradoshia cofamensis Gen. nov., sp. nov., a thermotolerant bacillale isolated from anterior gut of earthworm Eisenia fetida.</title>
        <authorList>
            <person name="Saha T."/>
            <person name="Chakraborty R."/>
        </authorList>
    </citation>
    <scope>NUCLEOTIDE SEQUENCE [LARGE SCALE GENOMIC DNA]</scope>
    <source>
        <strain evidence="5 6">EAG3</strain>
    </source>
</reference>
<accession>A0A2S7MY79</accession>
<keyword evidence="6" id="KW-1185">Reference proteome</keyword>
<dbReference type="AlphaFoldDB" id="A0A2S7MY79"/>
<dbReference type="Gene3D" id="3.40.50.300">
    <property type="entry name" value="P-loop containing nucleotide triphosphate hydrolases"/>
    <property type="match status" value="1"/>
</dbReference>
<dbReference type="GO" id="GO:0005524">
    <property type="term" value="F:ATP binding"/>
    <property type="evidence" value="ECO:0007669"/>
    <property type="project" value="UniProtKB-KW"/>
</dbReference>
<evidence type="ECO:0000256" key="1">
    <source>
        <dbReference type="ARBA" id="ARBA00022448"/>
    </source>
</evidence>
<evidence type="ECO:0000313" key="5">
    <source>
        <dbReference type="EMBL" id="PQD94762.1"/>
    </source>
</evidence>
<gene>
    <name evidence="5" type="ORF">CYL18_12395</name>
</gene>
<dbReference type="InterPro" id="IPR017871">
    <property type="entry name" value="ABC_transporter-like_CS"/>
</dbReference>
<dbReference type="Proteomes" id="UP000239663">
    <property type="component" value="Unassembled WGS sequence"/>
</dbReference>
<dbReference type="OrthoDB" id="9802185at2"/>
<dbReference type="FunFam" id="3.40.50.300:FF:000020">
    <property type="entry name" value="Amino acid ABC transporter ATP-binding component"/>
    <property type="match status" value="1"/>
</dbReference>
<evidence type="ECO:0000313" key="6">
    <source>
        <dbReference type="Proteomes" id="UP000239663"/>
    </source>
</evidence>
<dbReference type="GO" id="GO:0016887">
    <property type="term" value="F:ATP hydrolysis activity"/>
    <property type="evidence" value="ECO:0007669"/>
    <property type="project" value="InterPro"/>
</dbReference>
<dbReference type="GO" id="GO:0015424">
    <property type="term" value="F:ABC-type amino acid transporter activity"/>
    <property type="evidence" value="ECO:0007669"/>
    <property type="project" value="InterPro"/>
</dbReference>